<dbReference type="GO" id="GO:0006629">
    <property type="term" value="P:lipid metabolic process"/>
    <property type="evidence" value="ECO:0007669"/>
    <property type="project" value="InterPro"/>
</dbReference>
<accession>A0A7E4VYW1</accession>
<feature type="chain" id="PRO_5029016200" evidence="1">
    <location>
        <begin position="20"/>
        <end position="311"/>
    </location>
</feature>
<dbReference type="InterPro" id="IPR002921">
    <property type="entry name" value="Fungal_lipase-type"/>
</dbReference>
<dbReference type="AlphaFoldDB" id="A0A7E4VYW1"/>
<dbReference type="Gene3D" id="3.40.50.1820">
    <property type="entry name" value="alpha/beta hydrolase"/>
    <property type="match status" value="1"/>
</dbReference>
<sequence>MLGIHFLAHFIIICSQIFGTSTTLLSDYSDRLVRSNFFPLASAAYASTPLRCLKDLHPDAQLVHQYTVHCVHGKIHICSGYLAYSKSEKTIYLVFKGYESANHADAQYKYTQVNWPNAIKIKDKTVNVNPYFYSALKRLMETGMERDVTKVIQKYPRFALWITGHSLGGSLASIAAGVVAHKRYAPSNNVYLVTFGEPKTGDLEFARTIESIYSKRSWRVTHRNDIVPAQASQVLKPSPHDPFVHHNREYWYNNTMTPREMYIVCDRGDSINSVRSLAKHTWADHWNYFNVPHTFATKGCSNKHLREIKLI</sequence>
<protein>
    <submittedName>
        <fullName evidence="4">Lipase_3 domain-containing protein</fullName>
    </submittedName>
</protein>
<reference evidence="3" key="1">
    <citation type="journal article" date="2013" name="Genetics">
        <title>The draft genome and transcriptome of Panagrellus redivivus are shaped by the harsh demands of a free-living lifestyle.</title>
        <authorList>
            <person name="Srinivasan J."/>
            <person name="Dillman A.R."/>
            <person name="Macchietto M.G."/>
            <person name="Heikkinen L."/>
            <person name="Lakso M."/>
            <person name="Fracchia K.M."/>
            <person name="Antoshechkin I."/>
            <person name="Mortazavi A."/>
            <person name="Wong G."/>
            <person name="Sternberg P.W."/>
        </authorList>
    </citation>
    <scope>NUCLEOTIDE SEQUENCE [LARGE SCALE GENOMIC DNA]</scope>
    <source>
        <strain evidence="3">MT8872</strain>
    </source>
</reference>
<feature type="domain" description="Fungal lipase-type" evidence="2">
    <location>
        <begin position="94"/>
        <end position="229"/>
    </location>
</feature>
<proteinExistence type="predicted"/>
<evidence type="ECO:0000259" key="2">
    <source>
        <dbReference type="Pfam" id="PF01764"/>
    </source>
</evidence>
<evidence type="ECO:0000313" key="4">
    <source>
        <dbReference type="WBParaSite" id="Pan_g4787.t1"/>
    </source>
</evidence>
<evidence type="ECO:0000256" key="1">
    <source>
        <dbReference type="SAM" id="SignalP"/>
    </source>
</evidence>
<dbReference type="SUPFAM" id="SSF53474">
    <property type="entry name" value="alpha/beta-Hydrolases"/>
    <property type="match status" value="1"/>
</dbReference>
<dbReference type="InterPro" id="IPR029058">
    <property type="entry name" value="AB_hydrolase_fold"/>
</dbReference>
<evidence type="ECO:0000313" key="3">
    <source>
        <dbReference type="Proteomes" id="UP000492821"/>
    </source>
</evidence>
<name>A0A7E4VYW1_PANRE</name>
<dbReference type="Pfam" id="PF01764">
    <property type="entry name" value="Lipase_3"/>
    <property type="match status" value="1"/>
</dbReference>
<dbReference type="Proteomes" id="UP000492821">
    <property type="component" value="Unassembled WGS sequence"/>
</dbReference>
<dbReference type="WBParaSite" id="Pan_g4787.t1">
    <property type="protein sequence ID" value="Pan_g4787.t1"/>
    <property type="gene ID" value="Pan_g4787"/>
</dbReference>
<feature type="signal peptide" evidence="1">
    <location>
        <begin position="1"/>
        <end position="19"/>
    </location>
</feature>
<keyword evidence="1" id="KW-0732">Signal</keyword>
<dbReference type="PANTHER" id="PTHR45908">
    <property type="entry name" value="PROTEIN CBG11750-RELATED"/>
    <property type="match status" value="1"/>
</dbReference>
<reference evidence="4" key="2">
    <citation type="submission" date="2020-10" db="UniProtKB">
        <authorList>
            <consortium name="WormBaseParasite"/>
        </authorList>
    </citation>
    <scope>IDENTIFICATION</scope>
</reference>
<organism evidence="3 4">
    <name type="scientific">Panagrellus redivivus</name>
    <name type="common">Microworm</name>
    <dbReference type="NCBI Taxonomy" id="6233"/>
    <lineage>
        <taxon>Eukaryota</taxon>
        <taxon>Metazoa</taxon>
        <taxon>Ecdysozoa</taxon>
        <taxon>Nematoda</taxon>
        <taxon>Chromadorea</taxon>
        <taxon>Rhabditida</taxon>
        <taxon>Tylenchina</taxon>
        <taxon>Panagrolaimomorpha</taxon>
        <taxon>Panagrolaimoidea</taxon>
        <taxon>Panagrolaimidae</taxon>
        <taxon>Panagrellus</taxon>
    </lineage>
</organism>
<dbReference type="PANTHER" id="PTHR45908:SF15">
    <property type="entry name" value="FUNGAL LIPASE-LIKE DOMAIN-CONTAINING PROTEIN"/>
    <property type="match status" value="1"/>
</dbReference>
<keyword evidence="3" id="KW-1185">Reference proteome</keyword>
<dbReference type="CDD" id="cd00519">
    <property type="entry name" value="Lipase_3"/>
    <property type="match status" value="1"/>
</dbReference>